<accession>A0A0L0H8A4</accession>
<dbReference type="EMBL" id="KQ257464">
    <property type="protein sequence ID" value="KNC97452.1"/>
    <property type="molecule type" value="Genomic_DNA"/>
</dbReference>
<dbReference type="RefSeq" id="XP_016605492.1">
    <property type="nucleotide sequence ID" value="XM_016755537.1"/>
</dbReference>
<dbReference type="Proteomes" id="UP000053201">
    <property type="component" value="Unassembled WGS sequence"/>
</dbReference>
<feature type="chain" id="PRO_5005539863" description="Altered inheritance of mitochondria protein 5, mitochondrial" evidence="1">
    <location>
        <begin position="24"/>
        <end position="120"/>
    </location>
</feature>
<dbReference type="GeneID" id="27690593"/>
<feature type="signal peptide" evidence="1">
    <location>
        <begin position="1"/>
        <end position="23"/>
    </location>
</feature>
<sequence length="120" mass="13787">MPFFLPLTSGLLACATLYHLISSRIEEDTRYARTSFRQMQRTVEENLPVEIQDQSLFVPSSLSPRAPSPYALVYQRNPDSNVSFFGKAISVPDWRRKSSEAKENWNRQIRALAEKCTGQF</sequence>
<name>A0A0L0H8A4_SPIPD</name>
<dbReference type="OrthoDB" id="2122816at2759"/>
<dbReference type="AlphaFoldDB" id="A0A0L0H8A4"/>
<organism evidence="2 3">
    <name type="scientific">Spizellomyces punctatus (strain DAOM BR117)</name>
    <dbReference type="NCBI Taxonomy" id="645134"/>
    <lineage>
        <taxon>Eukaryota</taxon>
        <taxon>Fungi</taxon>
        <taxon>Fungi incertae sedis</taxon>
        <taxon>Chytridiomycota</taxon>
        <taxon>Chytridiomycota incertae sedis</taxon>
        <taxon>Chytridiomycetes</taxon>
        <taxon>Spizellomycetales</taxon>
        <taxon>Spizellomycetaceae</taxon>
        <taxon>Spizellomyces</taxon>
    </lineage>
</organism>
<keyword evidence="1" id="KW-0732">Signal</keyword>
<proteinExistence type="predicted"/>
<evidence type="ECO:0000256" key="1">
    <source>
        <dbReference type="SAM" id="SignalP"/>
    </source>
</evidence>
<keyword evidence="3" id="KW-1185">Reference proteome</keyword>
<reference evidence="2 3" key="1">
    <citation type="submission" date="2009-08" db="EMBL/GenBank/DDBJ databases">
        <title>The Genome Sequence of Spizellomyces punctatus strain DAOM BR117.</title>
        <authorList>
            <consortium name="The Broad Institute Genome Sequencing Platform"/>
            <person name="Russ C."/>
            <person name="Cuomo C."/>
            <person name="Shea T."/>
            <person name="Young S.K."/>
            <person name="Zeng Q."/>
            <person name="Koehrsen M."/>
            <person name="Haas B."/>
            <person name="Borodovsky M."/>
            <person name="Guigo R."/>
            <person name="Alvarado L."/>
            <person name="Berlin A."/>
            <person name="Bochicchio J."/>
            <person name="Borenstein D."/>
            <person name="Chapman S."/>
            <person name="Chen Z."/>
            <person name="Engels R."/>
            <person name="Freedman E."/>
            <person name="Gellesch M."/>
            <person name="Goldberg J."/>
            <person name="Griggs A."/>
            <person name="Gujja S."/>
            <person name="Heiman D."/>
            <person name="Hepburn T."/>
            <person name="Howarth C."/>
            <person name="Jen D."/>
            <person name="Larson L."/>
            <person name="Lewis B."/>
            <person name="Mehta T."/>
            <person name="Park D."/>
            <person name="Pearson M."/>
            <person name="Roberts A."/>
            <person name="Saif S."/>
            <person name="Shenoy N."/>
            <person name="Sisk P."/>
            <person name="Stolte C."/>
            <person name="Sykes S."/>
            <person name="Thomson T."/>
            <person name="Walk T."/>
            <person name="White J."/>
            <person name="Yandava C."/>
            <person name="Burger G."/>
            <person name="Gray M.W."/>
            <person name="Holland P.W.H."/>
            <person name="King N."/>
            <person name="Lang F.B.F."/>
            <person name="Roger A.J."/>
            <person name="Ruiz-Trillo I."/>
            <person name="Lander E."/>
            <person name="Nusbaum C."/>
        </authorList>
    </citation>
    <scope>NUCLEOTIDE SEQUENCE [LARGE SCALE GENOMIC DNA]</scope>
    <source>
        <strain evidence="2 3">DAOM BR117</strain>
    </source>
</reference>
<dbReference type="VEuPathDB" id="FungiDB:SPPG_07373"/>
<dbReference type="InParanoid" id="A0A0L0H8A4"/>
<evidence type="ECO:0008006" key="4">
    <source>
        <dbReference type="Google" id="ProtNLM"/>
    </source>
</evidence>
<evidence type="ECO:0000313" key="3">
    <source>
        <dbReference type="Proteomes" id="UP000053201"/>
    </source>
</evidence>
<protein>
    <recommendedName>
        <fullName evidence="4">Altered inheritance of mitochondria protein 5, mitochondrial</fullName>
    </recommendedName>
</protein>
<gene>
    <name evidence="2" type="ORF">SPPG_07373</name>
</gene>
<evidence type="ECO:0000313" key="2">
    <source>
        <dbReference type="EMBL" id="KNC97452.1"/>
    </source>
</evidence>